<organism evidence="1 2">
    <name type="scientific">Aaosphaeria arxii CBS 175.79</name>
    <dbReference type="NCBI Taxonomy" id="1450172"/>
    <lineage>
        <taxon>Eukaryota</taxon>
        <taxon>Fungi</taxon>
        <taxon>Dikarya</taxon>
        <taxon>Ascomycota</taxon>
        <taxon>Pezizomycotina</taxon>
        <taxon>Dothideomycetes</taxon>
        <taxon>Pleosporomycetidae</taxon>
        <taxon>Pleosporales</taxon>
        <taxon>Pleosporales incertae sedis</taxon>
        <taxon>Aaosphaeria</taxon>
    </lineage>
</organism>
<reference evidence="1" key="1">
    <citation type="journal article" date="2020" name="Stud. Mycol.">
        <title>101 Dothideomycetes genomes: a test case for predicting lifestyles and emergence of pathogens.</title>
        <authorList>
            <person name="Haridas S."/>
            <person name="Albert R."/>
            <person name="Binder M."/>
            <person name="Bloem J."/>
            <person name="Labutti K."/>
            <person name="Salamov A."/>
            <person name="Andreopoulos B."/>
            <person name="Baker S."/>
            <person name="Barry K."/>
            <person name="Bills G."/>
            <person name="Bluhm B."/>
            <person name="Cannon C."/>
            <person name="Castanera R."/>
            <person name="Culley D."/>
            <person name="Daum C."/>
            <person name="Ezra D."/>
            <person name="Gonzalez J."/>
            <person name="Henrissat B."/>
            <person name="Kuo A."/>
            <person name="Liang C."/>
            <person name="Lipzen A."/>
            <person name="Lutzoni F."/>
            <person name="Magnuson J."/>
            <person name="Mondo S."/>
            <person name="Nolan M."/>
            <person name="Ohm R."/>
            <person name="Pangilinan J."/>
            <person name="Park H.-J."/>
            <person name="Ramirez L."/>
            <person name="Alfaro M."/>
            <person name="Sun H."/>
            <person name="Tritt A."/>
            <person name="Yoshinaga Y."/>
            <person name="Zwiers L.-H."/>
            <person name="Turgeon B."/>
            <person name="Goodwin S."/>
            <person name="Spatafora J."/>
            <person name="Crous P."/>
            <person name="Grigoriev I."/>
        </authorList>
    </citation>
    <scope>NUCLEOTIDE SEQUENCE</scope>
    <source>
        <strain evidence="1">CBS 175.79</strain>
    </source>
</reference>
<proteinExistence type="predicted"/>
<evidence type="ECO:0000313" key="2">
    <source>
        <dbReference type="Proteomes" id="UP000799778"/>
    </source>
</evidence>
<keyword evidence="2" id="KW-1185">Reference proteome</keyword>
<dbReference type="AlphaFoldDB" id="A0A6A5Y0P7"/>
<protein>
    <submittedName>
        <fullName evidence="1">Uncharacterized protein</fullName>
    </submittedName>
</protein>
<gene>
    <name evidence="1" type="ORF">BU24DRAFT_169412</name>
</gene>
<evidence type="ECO:0000313" key="1">
    <source>
        <dbReference type="EMBL" id="KAF2018370.1"/>
    </source>
</evidence>
<name>A0A6A5Y0P7_9PLEO</name>
<sequence length="117" mass="13339">MPYGMVHQILPIVTRYLPSPYTAAHSINQSSKFGVEPVRVWVLACHMRKQPSLPTSKRETHPYPLLHLHTASFTFLVFSSRACRTAVGGPWCHTNHTLSSLRPFPFRHSLFLIIVMT</sequence>
<dbReference type="EMBL" id="ML978068">
    <property type="protein sequence ID" value="KAF2018370.1"/>
    <property type="molecule type" value="Genomic_DNA"/>
</dbReference>
<accession>A0A6A5Y0P7</accession>
<dbReference type="RefSeq" id="XP_033386709.1">
    <property type="nucleotide sequence ID" value="XM_033521481.1"/>
</dbReference>
<dbReference type="GeneID" id="54278878"/>
<dbReference type="Proteomes" id="UP000799778">
    <property type="component" value="Unassembled WGS sequence"/>
</dbReference>